<evidence type="ECO:0000313" key="2">
    <source>
        <dbReference type="Proteomes" id="UP000315914"/>
    </source>
</evidence>
<reference evidence="1 2" key="1">
    <citation type="submission" date="2019-06" db="EMBL/GenBank/DDBJ databases">
        <title>Genomic Encyclopedia of Type Strains, Phase IV (KMG-V): Genome sequencing to study the core and pangenomes of soil and plant-associated prokaryotes.</title>
        <authorList>
            <person name="Whitman W."/>
        </authorList>
    </citation>
    <scope>NUCLEOTIDE SEQUENCE [LARGE SCALE GENOMIC DNA]</scope>
    <source>
        <strain evidence="1 2">BR 10556</strain>
    </source>
</reference>
<gene>
    <name evidence="1" type="ORF">FBZ95_10697</name>
</gene>
<accession>A0A560JMI4</accession>
<dbReference type="AlphaFoldDB" id="A0A560JMI4"/>
<name>A0A560JMI4_9BRAD</name>
<dbReference type="Proteomes" id="UP000315914">
    <property type="component" value="Unassembled WGS sequence"/>
</dbReference>
<proteinExistence type="predicted"/>
<protein>
    <submittedName>
        <fullName evidence="1">Phasin protein</fullName>
    </submittedName>
</protein>
<keyword evidence="2" id="KW-1185">Reference proteome</keyword>
<evidence type="ECO:0000313" key="1">
    <source>
        <dbReference type="EMBL" id="TWB72382.1"/>
    </source>
</evidence>
<comment type="caution">
    <text evidence="1">The sequence shown here is derived from an EMBL/GenBank/DDBJ whole genome shotgun (WGS) entry which is preliminary data.</text>
</comment>
<organism evidence="1 2">
    <name type="scientific">Bradyrhizobium sacchari</name>
    <dbReference type="NCBI Taxonomy" id="1399419"/>
    <lineage>
        <taxon>Bacteria</taxon>
        <taxon>Pseudomonadati</taxon>
        <taxon>Pseudomonadota</taxon>
        <taxon>Alphaproteobacteria</taxon>
        <taxon>Hyphomicrobiales</taxon>
        <taxon>Nitrobacteraceae</taxon>
        <taxon>Bradyrhizobium</taxon>
    </lineage>
</organism>
<sequence length="212" mass="22435">MSKPHSRQHAETARARRRSLVDLTAAASRTIDESLLGISPSPVAVVRDGGPQVEQTATPSAQTAVPAAANGSVAMPLSAKRASRSAQLQNSNGATADFAMEIVRDMQARTMKTMQAGVHAALDYAKDLASPESDLLEGPAAECHAIVLEMLKVNGGATLQYARELGRARTLSELIELSSSHARKQCELVLQQAELLTSFAHDTTKQPPGSGR</sequence>
<dbReference type="EMBL" id="VITW01000006">
    <property type="protein sequence ID" value="TWB72382.1"/>
    <property type="molecule type" value="Genomic_DNA"/>
</dbReference>
<dbReference type="RefSeq" id="WP_167523598.1">
    <property type="nucleotide sequence ID" value="NZ_LWIG01000062.1"/>
</dbReference>